<evidence type="ECO:0000313" key="4">
    <source>
        <dbReference type="Proteomes" id="UP001595997"/>
    </source>
</evidence>
<feature type="transmembrane region" description="Helical" evidence="2">
    <location>
        <begin position="81"/>
        <end position="101"/>
    </location>
</feature>
<proteinExistence type="predicted"/>
<feature type="transmembrane region" description="Helical" evidence="2">
    <location>
        <begin position="113"/>
        <end position="138"/>
    </location>
</feature>
<keyword evidence="2" id="KW-1133">Transmembrane helix</keyword>
<evidence type="ECO:0000256" key="1">
    <source>
        <dbReference type="SAM" id="MobiDB-lite"/>
    </source>
</evidence>
<feature type="compositionally biased region" description="Low complexity" evidence="1">
    <location>
        <begin position="52"/>
        <end position="61"/>
    </location>
</feature>
<evidence type="ECO:0000313" key="3">
    <source>
        <dbReference type="EMBL" id="MFC4496035.1"/>
    </source>
</evidence>
<feature type="compositionally biased region" description="Low complexity" evidence="1">
    <location>
        <begin position="33"/>
        <end position="43"/>
    </location>
</feature>
<comment type="caution">
    <text evidence="3">The sequence shown here is derived from an EMBL/GenBank/DDBJ whole genome shotgun (WGS) entry which is preliminary data.</text>
</comment>
<gene>
    <name evidence="3" type="ORF">ACFPA8_18080</name>
</gene>
<keyword evidence="2" id="KW-0472">Membrane</keyword>
<accession>A0ABV9AAP1</accession>
<protein>
    <submittedName>
        <fullName evidence="3">DUF6343 family protein</fullName>
    </submittedName>
</protein>
<dbReference type="Proteomes" id="UP001595997">
    <property type="component" value="Unassembled WGS sequence"/>
</dbReference>
<dbReference type="InterPro" id="IPR045924">
    <property type="entry name" value="DUF6343"/>
</dbReference>
<keyword evidence="4" id="KW-1185">Reference proteome</keyword>
<feature type="compositionally biased region" description="Gly residues" evidence="1">
    <location>
        <begin position="155"/>
        <end position="166"/>
    </location>
</feature>
<sequence>MTLRRPGQSSQAHPGGHRGRTHPSGPPDAGHYGPSAQPRQPGQPGQPGSGTSGARRSAPAGRRPRSGTEPVTARSALRARLILASIFTPVFVAATALFWYWTTQTGAGEAPSAGSLLTLTIACGLLALFSLVDLLVVLRRRRRESPPGQDRPDGGFPGRGSGPDGT</sequence>
<reference evidence="4" key="1">
    <citation type="journal article" date="2019" name="Int. J. Syst. Evol. Microbiol.">
        <title>The Global Catalogue of Microorganisms (GCM) 10K type strain sequencing project: providing services to taxonomists for standard genome sequencing and annotation.</title>
        <authorList>
            <consortium name="The Broad Institute Genomics Platform"/>
            <consortium name="The Broad Institute Genome Sequencing Center for Infectious Disease"/>
            <person name="Wu L."/>
            <person name="Ma J."/>
        </authorList>
    </citation>
    <scope>NUCLEOTIDE SEQUENCE [LARGE SCALE GENOMIC DNA]</scope>
    <source>
        <strain evidence="4">CGMCC 4.7357</strain>
    </source>
</reference>
<dbReference type="RefSeq" id="WP_386449712.1">
    <property type="nucleotide sequence ID" value="NZ_JBHSFH010000010.1"/>
</dbReference>
<organism evidence="3 4">
    <name type="scientific">Streptomyces ovatisporus</name>
    <dbReference type="NCBI Taxonomy" id="1128682"/>
    <lineage>
        <taxon>Bacteria</taxon>
        <taxon>Bacillati</taxon>
        <taxon>Actinomycetota</taxon>
        <taxon>Actinomycetes</taxon>
        <taxon>Kitasatosporales</taxon>
        <taxon>Streptomycetaceae</taxon>
        <taxon>Streptomyces</taxon>
    </lineage>
</organism>
<dbReference type="Pfam" id="PF19870">
    <property type="entry name" value="DUF6343"/>
    <property type="match status" value="1"/>
</dbReference>
<evidence type="ECO:0000256" key="2">
    <source>
        <dbReference type="SAM" id="Phobius"/>
    </source>
</evidence>
<keyword evidence="2" id="KW-0812">Transmembrane</keyword>
<feature type="region of interest" description="Disordered" evidence="1">
    <location>
        <begin position="1"/>
        <end position="72"/>
    </location>
</feature>
<feature type="region of interest" description="Disordered" evidence="1">
    <location>
        <begin position="142"/>
        <end position="166"/>
    </location>
</feature>
<name>A0ABV9AAP1_9ACTN</name>
<dbReference type="EMBL" id="JBHSFH010000010">
    <property type="protein sequence ID" value="MFC4496035.1"/>
    <property type="molecule type" value="Genomic_DNA"/>
</dbReference>